<dbReference type="GO" id="GO:0022627">
    <property type="term" value="C:cytosolic small ribosomal subunit"/>
    <property type="evidence" value="ECO:0007669"/>
    <property type="project" value="TreeGrafter"/>
</dbReference>
<feature type="compositionally biased region" description="Polar residues" evidence="9">
    <location>
        <begin position="458"/>
        <end position="468"/>
    </location>
</feature>
<keyword evidence="5" id="KW-0677">Repeat</keyword>
<organism evidence="11 12">
    <name type="scientific">Heterobasidion irregulare (strain TC 32-1)</name>
    <dbReference type="NCBI Taxonomy" id="747525"/>
    <lineage>
        <taxon>Eukaryota</taxon>
        <taxon>Fungi</taxon>
        <taxon>Dikarya</taxon>
        <taxon>Basidiomycota</taxon>
        <taxon>Agaricomycotina</taxon>
        <taxon>Agaricomycetes</taxon>
        <taxon>Russulales</taxon>
        <taxon>Bondarzewiaceae</taxon>
        <taxon>Heterobasidion</taxon>
        <taxon>Heterobasidion annosum species complex</taxon>
    </lineage>
</organism>
<comment type="function">
    <text evidence="8">Functions in the early steps of protein synthesis of a small number of specific mRNAs. Acts by directing the binding of methionyl-tRNAi to 40S ribosomal subunits. In contrast to the eIF-2 complex, it binds methionyl-tRNAi to 40S subunits in a codon-dependent manner, whereas the eIF-2 complex binds methionyl-tRNAi to 40S subunits in a GTP-dependent manner.</text>
</comment>
<evidence type="ECO:0000256" key="6">
    <source>
        <dbReference type="ARBA" id="ARBA00022845"/>
    </source>
</evidence>
<dbReference type="GO" id="GO:0000049">
    <property type="term" value="F:tRNA binding"/>
    <property type="evidence" value="ECO:0007669"/>
    <property type="project" value="UniProtKB-UniRule"/>
</dbReference>
<dbReference type="GO" id="GO:0003743">
    <property type="term" value="F:translation initiation factor activity"/>
    <property type="evidence" value="ECO:0007669"/>
    <property type="project" value="UniProtKB-UniRule"/>
</dbReference>
<dbReference type="PANTHER" id="PTHR13227:SF0">
    <property type="entry name" value="EUKARYOTIC TRANSLATION INITIATION FACTOR 2A"/>
    <property type="match status" value="1"/>
</dbReference>
<dbReference type="InterPro" id="IPR011387">
    <property type="entry name" value="TIF2A"/>
</dbReference>
<dbReference type="Pfam" id="PF08662">
    <property type="entry name" value="eIF2A"/>
    <property type="match status" value="1"/>
</dbReference>
<evidence type="ECO:0000256" key="4">
    <source>
        <dbReference type="ARBA" id="ARBA00022574"/>
    </source>
</evidence>
<evidence type="ECO:0000256" key="2">
    <source>
        <dbReference type="ARBA" id="ARBA00013819"/>
    </source>
</evidence>
<dbReference type="eggNOG" id="KOG2315">
    <property type="taxonomic scope" value="Eukaryota"/>
</dbReference>
<feature type="region of interest" description="Disordered" evidence="9">
    <location>
        <begin position="452"/>
        <end position="539"/>
    </location>
</feature>
<dbReference type="GO" id="GO:0043022">
    <property type="term" value="F:ribosome binding"/>
    <property type="evidence" value="ECO:0007669"/>
    <property type="project" value="UniProtKB-UniRule"/>
</dbReference>
<proteinExistence type="inferred from homology"/>
<evidence type="ECO:0000256" key="7">
    <source>
        <dbReference type="ARBA" id="ARBA00022917"/>
    </source>
</evidence>
<dbReference type="Gene3D" id="2.130.10.10">
    <property type="entry name" value="YVTN repeat-like/Quinoprotein amine dehydrogenase"/>
    <property type="match status" value="1"/>
</dbReference>
<sequence length="618" mass="67286">MGLVNGSSDYEPVDGFEAPDVPSRMYQYSPDGRFFAYALPTCVRIYQAEGAVLLHELSFPNIIELNFSPRGTYLSTWERPIKLEDGAQHKNLRIFSTSTGDELIAFSQKPAEVWDLQYNIIESHAIRLIGQEIQVFRPSDWGQGVVDKLRVEGAASVTLSPGLNPSMAVFIPEKNGAPASVRIYSLLDLLAPPTCQKNFFKAEKCQIKWNTLGTSVLVLTHTDVDNTNKSYYGQTGLYMLSATGKFDCRVSLDKEGPIHDFAWSPNSKEFGVVYGFMPAKAMLFDQHVRTLHDFGSSFYNFISFNPHSRLIALAGFGNLAGTCDIFDRRSLTKLSTIDASNTSYCEWSPDGKFLLTATLSPRLRVDNGIKVWYILGQLIHVQMCDELYQANWRPTPVDIAPQFPQAIPPAPAPSANAIAHAAVAKPTPSKTAGAYRPPGLRGQVASLVYKREDENGSPGRTPNGSGAATPNRPGRSSAPHTNGRKHVPGAPASPSPGPDSDKRRKRKGLKGAARDAATREGTKNGAEAASSGEANANGRTLQVPVAVEETPVPLTPGADSAALDPVHKKIRNLNKKLKAIEELKEKAQNGDRLEATQLKKIESEAEIKKELATLTASS</sequence>
<reference evidence="11 12" key="1">
    <citation type="journal article" date="2012" name="New Phytol.">
        <title>Insight into trade-off between wood decay and parasitism from the genome of a fungal forest pathogen.</title>
        <authorList>
            <person name="Olson A."/>
            <person name="Aerts A."/>
            <person name="Asiegbu F."/>
            <person name="Belbahri L."/>
            <person name="Bouzid O."/>
            <person name="Broberg A."/>
            <person name="Canback B."/>
            <person name="Coutinho P.M."/>
            <person name="Cullen D."/>
            <person name="Dalman K."/>
            <person name="Deflorio G."/>
            <person name="van Diepen L.T."/>
            <person name="Dunand C."/>
            <person name="Duplessis S."/>
            <person name="Durling M."/>
            <person name="Gonthier P."/>
            <person name="Grimwood J."/>
            <person name="Fossdal C.G."/>
            <person name="Hansson D."/>
            <person name="Henrissat B."/>
            <person name="Hietala A."/>
            <person name="Himmelstrand K."/>
            <person name="Hoffmeister D."/>
            <person name="Hogberg N."/>
            <person name="James T.Y."/>
            <person name="Karlsson M."/>
            <person name="Kohler A."/>
            <person name="Kues U."/>
            <person name="Lee Y.H."/>
            <person name="Lin Y.C."/>
            <person name="Lind M."/>
            <person name="Lindquist E."/>
            <person name="Lombard V."/>
            <person name="Lucas S."/>
            <person name="Lunden K."/>
            <person name="Morin E."/>
            <person name="Murat C."/>
            <person name="Park J."/>
            <person name="Raffaello T."/>
            <person name="Rouze P."/>
            <person name="Salamov A."/>
            <person name="Schmutz J."/>
            <person name="Solheim H."/>
            <person name="Stahlberg J."/>
            <person name="Velez H."/>
            <person name="de Vries R.P."/>
            <person name="Wiebenga A."/>
            <person name="Woodward S."/>
            <person name="Yakovlev I."/>
            <person name="Garbelotto M."/>
            <person name="Martin F."/>
            <person name="Grigoriev I.V."/>
            <person name="Stenlid J."/>
        </authorList>
    </citation>
    <scope>NUCLEOTIDE SEQUENCE [LARGE SCALE GENOMIC DNA]</scope>
    <source>
        <strain evidence="11 12">TC 32-1</strain>
    </source>
</reference>
<dbReference type="EMBL" id="KI925455">
    <property type="protein sequence ID" value="ETW85125.1"/>
    <property type="molecule type" value="Genomic_DNA"/>
</dbReference>
<dbReference type="FunCoup" id="W4KIH9">
    <property type="interactions" value="733"/>
</dbReference>
<keyword evidence="3 8" id="KW-0396">Initiation factor</keyword>
<dbReference type="KEGG" id="hir:HETIRDRAFT_432080"/>
<protein>
    <recommendedName>
        <fullName evidence="2 8">Eukaryotic translation initiation factor 2A</fullName>
        <shortName evidence="8">eIF-2A</shortName>
    </recommendedName>
</protein>
<dbReference type="AlphaFoldDB" id="W4KIH9"/>
<evidence type="ECO:0000256" key="3">
    <source>
        <dbReference type="ARBA" id="ARBA00022540"/>
    </source>
</evidence>
<evidence type="ECO:0000256" key="9">
    <source>
        <dbReference type="SAM" id="MobiDB-lite"/>
    </source>
</evidence>
<dbReference type="Proteomes" id="UP000030671">
    <property type="component" value="Unassembled WGS sequence"/>
</dbReference>
<keyword evidence="6 8" id="KW-0810">Translation regulation</keyword>
<dbReference type="STRING" id="747525.W4KIH9"/>
<dbReference type="OrthoDB" id="2194683at2759"/>
<dbReference type="PANTHER" id="PTHR13227">
    <property type="entry name" value="EUKARYOTIC TRANSLATION INITIATION FACTOR 2A"/>
    <property type="match status" value="1"/>
</dbReference>
<feature type="domain" description="Translation initiation factor beta propellor-like" evidence="10">
    <location>
        <begin position="197"/>
        <end position="390"/>
    </location>
</feature>
<dbReference type="InterPro" id="IPR015943">
    <property type="entry name" value="WD40/YVTN_repeat-like_dom_sf"/>
</dbReference>
<dbReference type="InterPro" id="IPR013979">
    <property type="entry name" value="TIF_beta_prop-like"/>
</dbReference>
<evidence type="ECO:0000313" key="11">
    <source>
        <dbReference type="EMBL" id="ETW85125.1"/>
    </source>
</evidence>
<comment type="similarity">
    <text evidence="1 8">Belongs to the WD repeat EIF2A family.</text>
</comment>
<evidence type="ECO:0000256" key="8">
    <source>
        <dbReference type="PIRNR" id="PIRNR017222"/>
    </source>
</evidence>
<evidence type="ECO:0000256" key="5">
    <source>
        <dbReference type="ARBA" id="ARBA00022737"/>
    </source>
</evidence>
<feature type="compositionally biased region" description="Basic and acidic residues" evidence="9">
    <location>
        <begin position="512"/>
        <end position="522"/>
    </location>
</feature>
<name>W4KIH9_HETIT</name>
<keyword evidence="4" id="KW-0853">WD repeat</keyword>
<dbReference type="GO" id="GO:0003729">
    <property type="term" value="F:mRNA binding"/>
    <property type="evidence" value="ECO:0007669"/>
    <property type="project" value="TreeGrafter"/>
</dbReference>
<evidence type="ECO:0000313" key="12">
    <source>
        <dbReference type="Proteomes" id="UP000030671"/>
    </source>
</evidence>
<keyword evidence="12" id="KW-1185">Reference proteome</keyword>
<dbReference type="SUPFAM" id="SSF82171">
    <property type="entry name" value="DPP6 N-terminal domain-like"/>
    <property type="match status" value="1"/>
</dbReference>
<dbReference type="InParanoid" id="W4KIH9"/>
<dbReference type="PIRSF" id="PIRSF017222">
    <property type="entry name" value="eIF2A"/>
    <property type="match status" value="1"/>
</dbReference>
<gene>
    <name evidence="11" type="ORF">HETIRDRAFT_432080</name>
</gene>
<accession>W4KIH9</accession>
<dbReference type="GO" id="GO:0006417">
    <property type="term" value="P:regulation of translation"/>
    <property type="evidence" value="ECO:0007669"/>
    <property type="project" value="UniProtKB-KW"/>
</dbReference>
<dbReference type="RefSeq" id="XP_009542009.1">
    <property type="nucleotide sequence ID" value="XM_009543714.1"/>
</dbReference>
<feature type="compositionally biased region" description="Low complexity" evidence="9">
    <location>
        <begin position="524"/>
        <end position="538"/>
    </location>
</feature>
<dbReference type="HOGENOM" id="CLU_013809_0_1_1"/>
<keyword evidence="7 8" id="KW-0648">Protein biosynthesis</keyword>
<evidence type="ECO:0000256" key="1">
    <source>
        <dbReference type="ARBA" id="ARBA00009573"/>
    </source>
</evidence>
<dbReference type="GeneID" id="20674585"/>
<evidence type="ECO:0000259" key="10">
    <source>
        <dbReference type="Pfam" id="PF08662"/>
    </source>
</evidence>